<dbReference type="Gene3D" id="2.120.10.30">
    <property type="entry name" value="TolB, C-terminal domain"/>
    <property type="match status" value="1"/>
</dbReference>
<evidence type="ECO:0000256" key="2">
    <source>
        <dbReference type="ARBA" id="ARBA00009191"/>
    </source>
</evidence>
<dbReference type="Pfam" id="PF03088">
    <property type="entry name" value="Str_synth"/>
    <property type="match status" value="1"/>
</dbReference>
<evidence type="ECO:0000256" key="4">
    <source>
        <dbReference type="ARBA" id="ARBA00022554"/>
    </source>
</evidence>
<feature type="domain" description="Strictosidine synthase conserved region" evidence="7">
    <location>
        <begin position="170"/>
        <end position="257"/>
    </location>
</feature>
<evidence type="ECO:0000313" key="8">
    <source>
        <dbReference type="EMBL" id="WOL10762.1"/>
    </source>
</evidence>
<dbReference type="GO" id="GO:0016787">
    <property type="term" value="F:hydrolase activity"/>
    <property type="evidence" value="ECO:0007669"/>
    <property type="project" value="TreeGrafter"/>
</dbReference>
<comment type="similarity">
    <text evidence="2">Belongs to the strictosidine synthase family.</text>
</comment>
<dbReference type="GO" id="GO:0005773">
    <property type="term" value="C:vacuole"/>
    <property type="evidence" value="ECO:0007669"/>
    <property type="project" value="UniProtKB-SubCell"/>
</dbReference>
<dbReference type="PANTHER" id="PTHR10426">
    <property type="entry name" value="STRICTOSIDINE SYNTHASE-RELATED"/>
    <property type="match status" value="1"/>
</dbReference>
<feature type="transmembrane region" description="Helical" evidence="6">
    <location>
        <begin position="20"/>
        <end position="39"/>
    </location>
</feature>
<dbReference type="AlphaFoldDB" id="A0AAQ3KNB6"/>
<keyword evidence="5" id="KW-0325">Glycoprotein</keyword>
<dbReference type="Pfam" id="PF20067">
    <property type="entry name" value="SSL_N"/>
    <property type="match status" value="1"/>
</dbReference>
<sequence length="373" mass="41221">MADDPNRSSPTPPQSKRSPWSLLGALLVLAPVAVSVVLYHTDDFHPAPIPADYFAAVAPVPERNDRILAISDRLGEGLLPGPEDLAYDEASGFLYTGCYDGWIRRVNLREEEAKVEDWAFVGGRPLGVVFAPGGDLVVAEADKGLMRVKPDGTMTMLTNEAEGVKFRLTDGVDVAIDGSIYFTDASYKYNFSEHMLDVLEGRPHGRLMSFDPSSNQTAVLARDLYFANGVSVAPDQRSVIFCETMLRRCRKYHIQGEKKGTVVDFIRDLPGLADNIRYDGQGHYWIGLSAGKTLEWDVLMKYPLLRKVLVIVEKFIKVPLAVRDSGVLKVDLEGRPLALYSDRGLALVTGGIQIGKHLYYGSLDKAYISRILI</sequence>
<evidence type="ECO:0000256" key="1">
    <source>
        <dbReference type="ARBA" id="ARBA00004116"/>
    </source>
</evidence>
<keyword evidence="3" id="KW-0597">Phosphoprotein</keyword>
<keyword evidence="6" id="KW-1133">Transmembrane helix</keyword>
<gene>
    <name evidence="8" type="ORF">Cni_G19521</name>
</gene>
<keyword evidence="4" id="KW-0926">Vacuole</keyword>
<protein>
    <submittedName>
        <fullName evidence="8">Protein STRICTOSIDINE SYNTHASE-LIKE 4-like</fullName>
    </submittedName>
</protein>
<dbReference type="EMBL" id="CP136895">
    <property type="protein sequence ID" value="WOL10762.1"/>
    <property type="molecule type" value="Genomic_DNA"/>
</dbReference>
<dbReference type="PANTHER" id="PTHR10426:SF88">
    <property type="entry name" value="ADIPOCYTE PLASMA MEMBRANE-ASSOCIATED PROTEIN HEMOMUCIN-RELATED"/>
    <property type="match status" value="1"/>
</dbReference>
<evidence type="ECO:0000256" key="6">
    <source>
        <dbReference type="SAM" id="Phobius"/>
    </source>
</evidence>
<dbReference type="GO" id="GO:0012505">
    <property type="term" value="C:endomembrane system"/>
    <property type="evidence" value="ECO:0007669"/>
    <property type="project" value="TreeGrafter"/>
</dbReference>
<reference evidence="8 9" key="1">
    <citation type="submission" date="2023-10" db="EMBL/GenBank/DDBJ databases">
        <title>Chromosome-scale genome assembly provides insights into flower coloration mechanisms of Canna indica.</title>
        <authorList>
            <person name="Li C."/>
        </authorList>
    </citation>
    <scope>NUCLEOTIDE SEQUENCE [LARGE SCALE GENOMIC DNA]</scope>
    <source>
        <tissue evidence="8">Flower</tissue>
    </source>
</reference>
<accession>A0AAQ3KNB6</accession>
<dbReference type="InterPro" id="IPR011042">
    <property type="entry name" value="6-blade_b-propeller_TolB-like"/>
</dbReference>
<evidence type="ECO:0000256" key="5">
    <source>
        <dbReference type="ARBA" id="ARBA00023180"/>
    </source>
</evidence>
<evidence type="ECO:0000256" key="3">
    <source>
        <dbReference type="ARBA" id="ARBA00022553"/>
    </source>
</evidence>
<comment type="subcellular location">
    <subcellularLocation>
        <location evidence="1">Vacuole</location>
    </subcellularLocation>
</comment>
<proteinExistence type="inferred from homology"/>
<evidence type="ECO:0000313" key="9">
    <source>
        <dbReference type="Proteomes" id="UP001327560"/>
    </source>
</evidence>
<dbReference type="InterPro" id="IPR018119">
    <property type="entry name" value="Strictosidine_synth_cons-reg"/>
</dbReference>
<keyword evidence="9" id="KW-1185">Reference proteome</keyword>
<keyword evidence="6" id="KW-0472">Membrane</keyword>
<organism evidence="8 9">
    <name type="scientific">Canna indica</name>
    <name type="common">Indian-shot</name>
    <dbReference type="NCBI Taxonomy" id="4628"/>
    <lineage>
        <taxon>Eukaryota</taxon>
        <taxon>Viridiplantae</taxon>
        <taxon>Streptophyta</taxon>
        <taxon>Embryophyta</taxon>
        <taxon>Tracheophyta</taxon>
        <taxon>Spermatophyta</taxon>
        <taxon>Magnoliopsida</taxon>
        <taxon>Liliopsida</taxon>
        <taxon>Zingiberales</taxon>
        <taxon>Cannaceae</taxon>
        <taxon>Canna</taxon>
    </lineage>
</organism>
<dbReference type="Proteomes" id="UP001327560">
    <property type="component" value="Chromosome 6"/>
</dbReference>
<evidence type="ECO:0000259" key="7">
    <source>
        <dbReference type="Pfam" id="PF03088"/>
    </source>
</evidence>
<name>A0AAQ3KNB6_9LILI</name>
<keyword evidence="6" id="KW-0812">Transmembrane</keyword>
<dbReference type="SUPFAM" id="SSF63829">
    <property type="entry name" value="Calcium-dependent phosphotriesterase"/>
    <property type="match status" value="1"/>
</dbReference>